<feature type="compositionally biased region" description="Low complexity" evidence="1">
    <location>
        <begin position="345"/>
        <end position="397"/>
    </location>
</feature>
<feature type="transmembrane region" description="Helical" evidence="2">
    <location>
        <begin position="78"/>
        <end position="95"/>
    </location>
</feature>
<dbReference type="AlphaFoldDB" id="A0A0G4EP01"/>
<feature type="compositionally biased region" description="Low complexity" evidence="1">
    <location>
        <begin position="847"/>
        <end position="856"/>
    </location>
</feature>
<feature type="region of interest" description="Disordered" evidence="1">
    <location>
        <begin position="672"/>
        <end position="748"/>
    </location>
</feature>
<feature type="compositionally biased region" description="Acidic residues" evidence="1">
    <location>
        <begin position="596"/>
        <end position="608"/>
    </location>
</feature>
<feature type="compositionally biased region" description="Pro residues" evidence="1">
    <location>
        <begin position="807"/>
        <end position="818"/>
    </location>
</feature>
<keyword evidence="2" id="KW-0812">Transmembrane</keyword>
<feature type="transmembrane region" description="Helical" evidence="2">
    <location>
        <begin position="21"/>
        <end position="40"/>
    </location>
</feature>
<feature type="region of interest" description="Disordered" evidence="1">
    <location>
        <begin position="259"/>
        <end position="280"/>
    </location>
</feature>
<accession>A0A0G4EP01</accession>
<feature type="compositionally biased region" description="Polar residues" evidence="1">
    <location>
        <begin position="677"/>
        <end position="696"/>
    </location>
</feature>
<dbReference type="EMBL" id="CDMY01000282">
    <property type="protein sequence ID" value="CEL99535.1"/>
    <property type="molecule type" value="Genomic_DNA"/>
</dbReference>
<reference evidence="3 4" key="1">
    <citation type="submission" date="2014-11" db="EMBL/GenBank/DDBJ databases">
        <authorList>
            <person name="Zhu J."/>
            <person name="Qi W."/>
            <person name="Song R."/>
        </authorList>
    </citation>
    <scope>NUCLEOTIDE SEQUENCE [LARGE SCALE GENOMIC DNA]</scope>
</reference>
<feature type="transmembrane region" description="Helical" evidence="2">
    <location>
        <begin position="46"/>
        <end position="66"/>
    </location>
</feature>
<gene>
    <name evidence="3" type="ORF">Vbra_20675</name>
</gene>
<protein>
    <submittedName>
        <fullName evidence="3">Uncharacterized protein</fullName>
    </submittedName>
</protein>
<feature type="compositionally biased region" description="Polar residues" evidence="1">
    <location>
        <begin position="398"/>
        <end position="407"/>
    </location>
</feature>
<feature type="compositionally biased region" description="Low complexity" evidence="1">
    <location>
        <begin position="262"/>
        <end position="273"/>
    </location>
</feature>
<name>A0A0G4EP01_VITBC</name>
<feature type="region of interest" description="Disordered" evidence="1">
    <location>
        <begin position="524"/>
        <end position="546"/>
    </location>
</feature>
<evidence type="ECO:0000256" key="1">
    <source>
        <dbReference type="SAM" id="MobiDB-lite"/>
    </source>
</evidence>
<keyword evidence="4" id="KW-1185">Reference proteome</keyword>
<proteinExistence type="predicted"/>
<feature type="region of interest" description="Disordered" evidence="1">
    <location>
        <begin position="873"/>
        <end position="957"/>
    </location>
</feature>
<keyword evidence="2" id="KW-0472">Membrane</keyword>
<feature type="compositionally biased region" description="Low complexity" evidence="1">
    <location>
        <begin position="937"/>
        <end position="949"/>
    </location>
</feature>
<keyword evidence="2" id="KW-1133">Transmembrane helix</keyword>
<feature type="region of interest" description="Disordered" evidence="1">
    <location>
        <begin position="345"/>
        <end position="407"/>
    </location>
</feature>
<feature type="region of interest" description="Disordered" evidence="1">
    <location>
        <begin position="562"/>
        <end position="636"/>
    </location>
</feature>
<dbReference type="VEuPathDB" id="CryptoDB:Vbra_20675"/>
<dbReference type="Proteomes" id="UP000041254">
    <property type="component" value="Unassembled WGS sequence"/>
</dbReference>
<evidence type="ECO:0000256" key="2">
    <source>
        <dbReference type="SAM" id="Phobius"/>
    </source>
</evidence>
<evidence type="ECO:0000313" key="4">
    <source>
        <dbReference type="Proteomes" id="UP000041254"/>
    </source>
</evidence>
<evidence type="ECO:0000313" key="3">
    <source>
        <dbReference type="EMBL" id="CEL99535.1"/>
    </source>
</evidence>
<sequence length="1037" mass="109311">MPAAFSRLARGARNELYTAKWFVVGWALLCFSLVIMFATHYYLECYFIATATELLVGTALLFVGLLAIKYRWGKGMKFFISLGLLNATLVGLWVLEIEMPDTRRRRVINMDIDTSPHGGNSAPTGHPPMVPTLPAHTNEWYSVLSLGSVSAMVLCLVQLLILPIAYNLMKRFMEHPYSPNDVLAAEKANLAASLQRHQEIWDQWDRETVLQEDERCSPRHLTPETPSLQANNEPLWLPPLPKIAPSSLATAIPGMPDPLTVSSSSSSSTCTPTGTGGGDLEMGVGMGDGVTPSSPTMSVGVRDATVTDRTLQFIETYERSIDQIVASGRLPRCVDHVEEAADDLATPAPAHALPPFSTTTTPRSSDLFPAAPTSTPLPTPSAASSTSANAVATANAPQTRASLQSQMDAVATSMGAQLRLQGHAQAGATGNLRAPMSRQSTFPTVHHLHGTTGDAMGMVGNIGHLHSKPTACGGRQPGSKPQLDRRSSLESVQLGGLHGMVQRSATLGLGRPGSFEGYPMAEEVPSTVGGSGVDSTASCRSGGGPRTATHVGWCVSPMIKKLDRSDSEDSSATGGSEGEATVVADATSPTAHDETETTETSEGNEESELAAIKTVETPPAAKAGKPRPEIEIDLDAEVIDEPWEIDVSTRDTVTSEDEQQLRDTLAASLPAIDVDNDNSPQTSIASPTDTAHSSYESLMISDPSRPPSPVPRVIVTAAPSPCDTIDSTSKGWGGDEKEDVKPAVSPSLTAEYPGRVNLAIPPSPASPVTSHFTPPMARTCRCTILPSTPQTSEDGESESEKSSPDFPATPFPSPPLSPPTAAHKANANREMPPGLPRLQVLPPPAPHSLSSLDHLTDTAAMSAADDSCSVNWKDRLTPRSVTTEDTGWGLYDRSGASSVAGGMESRTPSIRPSDGSEYAWTPRHWDGDDVSPQDTGSSNASAASSVAVAPSDPEGGEFAGVSVRERVSAIEACAEAAVRCNGTGAEVMKAEMGCGRYLRPPFLQLPPRSSHLCASSVPVSVSSMCGSPPPLPSSPMV</sequence>
<feature type="region of interest" description="Disordered" evidence="1">
    <location>
        <begin position="785"/>
        <end position="856"/>
    </location>
</feature>
<organism evidence="3 4">
    <name type="scientific">Vitrella brassicaformis (strain CCMP3155)</name>
    <dbReference type="NCBI Taxonomy" id="1169540"/>
    <lineage>
        <taxon>Eukaryota</taxon>
        <taxon>Sar</taxon>
        <taxon>Alveolata</taxon>
        <taxon>Colpodellida</taxon>
        <taxon>Vitrellaceae</taxon>
        <taxon>Vitrella</taxon>
    </lineage>
</organism>
<dbReference type="InParanoid" id="A0A0G4EP01"/>